<dbReference type="Proteomes" id="UP000076858">
    <property type="component" value="Unassembled WGS sequence"/>
</dbReference>
<organism evidence="1 2">
    <name type="scientific">Daphnia magna</name>
    <dbReference type="NCBI Taxonomy" id="35525"/>
    <lineage>
        <taxon>Eukaryota</taxon>
        <taxon>Metazoa</taxon>
        <taxon>Ecdysozoa</taxon>
        <taxon>Arthropoda</taxon>
        <taxon>Crustacea</taxon>
        <taxon>Branchiopoda</taxon>
        <taxon>Diplostraca</taxon>
        <taxon>Cladocera</taxon>
        <taxon>Anomopoda</taxon>
        <taxon>Daphniidae</taxon>
        <taxon>Daphnia</taxon>
    </lineage>
</organism>
<sequence length="101" mass="11301">MVVTRNTICVAYSIRMATWSLLPVCLLFSKGEFRKNLLRLNALCSHSCIVFFYSQFPVPTKNKPVSQLVKYVHIGIPLPLVPEHVFTFRTSGANANGTGML</sequence>
<reference evidence="1 2" key="1">
    <citation type="submission" date="2016-03" db="EMBL/GenBank/DDBJ databases">
        <title>EvidentialGene: Evidence-directed Construction of Genes on Genomes.</title>
        <authorList>
            <person name="Gilbert D.G."/>
            <person name="Choi J.-H."/>
            <person name="Mockaitis K."/>
            <person name="Colbourne J."/>
            <person name="Pfrender M."/>
        </authorList>
    </citation>
    <scope>NUCLEOTIDE SEQUENCE [LARGE SCALE GENOMIC DNA]</scope>
    <source>
        <strain evidence="1 2">Xinb3</strain>
        <tissue evidence="1">Complete organism</tissue>
    </source>
</reference>
<evidence type="ECO:0000313" key="2">
    <source>
        <dbReference type="Proteomes" id="UP000076858"/>
    </source>
</evidence>
<name>A0A0P6CX95_9CRUS</name>
<keyword evidence="2" id="KW-1185">Reference proteome</keyword>
<comment type="caution">
    <text evidence="1">The sequence shown here is derived from an EMBL/GenBank/DDBJ whole genome shotgun (WGS) entry which is preliminary data.</text>
</comment>
<accession>A0A0P6CX95</accession>
<dbReference type="EMBL" id="LRGB01027403">
    <property type="protein sequence ID" value="KZR95731.1"/>
    <property type="molecule type" value="Genomic_DNA"/>
</dbReference>
<proteinExistence type="predicted"/>
<gene>
    <name evidence="1" type="ORF">APZ42_010339</name>
</gene>
<protein>
    <submittedName>
        <fullName evidence="1">Uncharacterized protein</fullName>
    </submittedName>
</protein>
<evidence type="ECO:0000313" key="1">
    <source>
        <dbReference type="EMBL" id="KZR95731.1"/>
    </source>
</evidence>
<dbReference type="AlphaFoldDB" id="A0A0P6CX95"/>